<evidence type="ECO:0000313" key="2">
    <source>
        <dbReference type="EMBL" id="GAB0134273.1"/>
    </source>
</evidence>
<proteinExistence type="predicted"/>
<protein>
    <submittedName>
        <fullName evidence="2">Uncharacterized protein</fullName>
    </submittedName>
</protein>
<sequence length="268" mass="31031">HVPHSDTYPSRDRRSTIRPGYVDSSAEISGSSSSSHSSASEFENSGSQELDEDENKNRRRIPEDIAVRLMTDFIRYALQLCLLQQDDAIEIRPRIERKRTRTKIAKNYVTCEDDGGICRFARESLSWQPAHPYLALLEGKRAFKQFHIDWAGNSHPVVTDETLAQYLGEAVITWHGNRELLGRDVFVIAVSNTFVRFIHFYFGADYEEYLNANDKDQRSLVDDTSKDTYVYGRFSKWFNLETRDGRKDALCHVLALLRWHDDYPTSVR</sequence>
<reference evidence="3" key="1">
    <citation type="submission" date="2024-06" db="EMBL/GenBank/DDBJ databases">
        <title>Draft Genome Sequences of Epichloe bromicola Strains Isolated from Elymus ciliaris.</title>
        <authorList>
            <consortium name="Epichloe bromicola genome sequencing consortium"/>
            <person name="Miura A."/>
            <person name="Imano S."/>
            <person name="Ashida A."/>
            <person name="Sato I."/>
            <person name="Chiba S."/>
            <person name="Tanaka A."/>
            <person name="Camagna M."/>
            <person name="Takemoto D."/>
        </authorList>
    </citation>
    <scope>NUCLEOTIDE SEQUENCE [LARGE SCALE GENOMIC DNA]</scope>
    <source>
        <strain evidence="3">DP</strain>
    </source>
</reference>
<evidence type="ECO:0000256" key="1">
    <source>
        <dbReference type="SAM" id="MobiDB-lite"/>
    </source>
</evidence>
<gene>
    <name evidence="2" type="primary">g2652</name>
    <name evidence="2" type="ORF">EsDP_00002652</name>
</gene>
<name>A0ABQ0CLG7_9HYPO</name>
<comment type="caution">
    <text evidence="2">The sequence shown here is derived from an EMBL/GenBank/DDBJ whole genome shotgun (WGS) entry which is preliminary data.</text>
</comment>
<organism evidence="2 3">
    <name type="scientific">Epichloe bromicola</name>
    <dbReference type="NCBI Taxonomy" id="79588"/>
    <lineage>
        <taxon>Eukaryota</taxon>
        <taxon>Fungi</taxon>
        <taxon>Dikarya</taxon>
        <taxon>Ascomycota</taxon>
        <taxon>Pezizomycotina</taxon>
        <taxon>Sordariomycetes</taxon>
        <taxon>Hypocreomycetidae</taxon>
        <taxon>Hypocreales</taxon>
        <taxon>Clavicipitaceae</taxon>
        <taxon>Epichloe</taxon>
    </lineage>
</organism>
<dbReference type="Proteomes" id="UP001562357">
    <property type="component" value="Unassembled WGS sequence"/>
</dbReference>
<feature type="compositionally biased region" description="Low complexity" evidence="1">
    <location>
        <begin position="24"/>
        <end position="47"/>
    </location>
</feature>
<dbReference type="EMBL" id="BAAFGZ010000074">
    <property type="protein sequence ID" value="GAB0134273.1"/>
    <property type="molecule type" value="Genomic_DNA"/>
</dbReference>
<evidence type="ECO:0000313" key="3">
    <source>
        <dbReference type="Proteomes" id="UP001562357"/>
    </source>
</evidence>
<accession>A0ABQ0CLG7</accession>
<feature type="region of interest" description="Disordered" evidence="1">
    <location>
        <begin position="1"/>
        <end position="57"/>
    </location>
</feature>
<keyword evidence="3" id="KW-1185">Reference proteome</keyword>
<feature type="non-terminal residue" evidence="2">
    <location>
        <position position="1"/>
    </location>
</feature>